<dbReference type="Pfam" id="PF12833">
    <property type="entry name" value="HTH_18"/>
    <property type="match status" value="1"/>
</dbReference>
<organism evidence="5 6">
    <name type="scientific">Rhodanobacter fulvus Jip2</name>
    <dbReference type="NCBI Taxonomy" id="1163408"/>
    <lineage>
        <taxon>Bacteria</taxon>
        <taxon>Pseudomonadati</taxon>
        <taxon>Pseudomonadota</taxon>
        <taxon>Gammaproteobacteria</taxon>
        <taxon>Lysobacterales</taxon>
        <taxon>Rhodanobacteraceae</taxon>
        <taxon>Rhodanobacter</taxon>
    </lineage>
</organism>
<evidence type="ECO:0000313" key="6">
    <source>
        <dbReference type="Proteomes" id="UP000004210"/>
    </source>
</evidence>
<keyword evidence="2" id="KW-0238">DNA-binding</keyword>
<dbReference type="OrthoDB" id="9816461at2"/>
<evidence type="ECO:0000259" key="4">
    <source>
        <dbReference type="PROSITE" id="PS01124"/>
    </source>
</evidence>
<evidence type="ECO:0000256" key="2">
    <source>
        <dbReference type="ARBA" id="ARBA00023125"/>
    </source>
</evidence>
<dbReference type="PRINTS" id="PR00032">
    <property type="entry name" value="HTHARAC"/>
</dbReference>
<reference evidence="5 6" key="1">
    <citation type="journal article" date="2012" name="J. Bacteriol.">
        <title>Genome sequences for six rhodanobacter strains, isolated from soils and the terrestrial subsurface, with variable denitrification capabilities.</title>
        <authorList>
            <person name="Kostka J.E."/>
            <person name="Green S.J."/>
            <person name="Rishishwar L."/>
            <person name="Prakash O."/>
            <person name="Katz L.S."/>
            <person name="Marino-Ramirez L."/>
            <person name="Jordan I.K."/>
            <person name="Munk C."/>
            <person name="Ivanova N."/>
            <person name="Mikhailova N."/>
            <person name="Watson D.B."/>
            <person name="Brown S.D."/>
            <person name="Palumbo A.V."/>
            <person name="Brooks S.C."/>
        </authorList>
    </citation>
    <scope>NUCLEOTIDE SEQUENCE [LARGE SCALE GENOMIC DNA]</scope>
    <source>
        <strain evidence="6">Jip2T</strain>
    </source>
</reference>
<evidence type="ECO:0000256" key="3">
    <source>
        <dbReference type="ARBA" id="ARBA00023163"/>
    </source>
</evidence>
<gene>
    <name evidence="5" type="ORF">UU9_05769</name>
</gene>
<dbReference type="RefSeq" id="WP_007080794.1">
    <property type="nucleotide sequence ID" value="NZ_AJXU01000028.1"/>
</dbReference>
<dbReference type="PANTHER" id="PTHR47894:SF1">
    <property type="entry name" value="HTH-TYPE TRANSCRIPTIONAL REGULATOR VQSM"/>
    <property type="match status" value="1"/>
</dbReference>
<protein>
    <submittedName>
        <fullName evidence="5">AraC family transcriptional regulator</fullName>
    </submittedName>
</protein>
<keyword evidence="6" id="KW-1185">Reference proteome</keyword>
<dbReference type="InterPro" id="IPR018062">
    <property type="entry name" value="HTH_AraC-typ_CS"/>
</dbReference>
<accession>I4VSU7</accession>
<dbReference type="eggNOG" id="COG2207">
    <property type="taxonomic scope" value="Bacteria"/>
</dbReference>
<dbReference type="InterPro" id="IPR020449">
    <property type="entry name" value="Tscrpt_reg_AraC-type_HTH"/>
</dbReference>
<dbReference type="EMBL" id="AJXU01000028">
    <property type="protein sequence ID" value="EIL90288.1"/>
    <property type="molecule type" value="Genomic_DNA"/>
</dbReference>
<dbReference type="InterPro" id="IPR009057">
    <property type="entry name" value="Homeodomain-like_sf"/>
</dbReference>
<dbReference type="SMART" id="SM00342">
    <property type="entry name" value="HTH_ARAC"/>
    <property type="match status" value="1"/>
</dbReference>
<dbReference type="AlphaFoldDB" id="I4VSU7"/>
<dbReference type="Proteomes" id="UP000004210">
    <property type="component" value="Unassembled WGS sequence"/>
</dbReference>
<proteinExistence type="predicted"/>
<keyword evidence="3" id="KW-0804">Transcription</keyword>
<evidence type="ECO:0000313" key="5">
    <source>
        <dbReference type="EMBL" id="EIL90288.1"/>
    </source>
</evidence>
<dbReference type="GO" id="GO:0000976">
    <property type="term" value="F:transcription cis-regulatory region binding"/>
    <property type="evidence" value="ECO:0007669"/>
    <property type="project" value="TreeGrafter"/>
</dbReference>
<sequence length="321" mass="35256">MSAPPIADIQRWSTRDIAAGQRLAFYSDVISSALDPMVVARAVTDPFDGEITATRLGPLILVHGVSTAHDCVRGGEHVALSTSRQFHLIVNRRSGWNLRHRDWVHVGCGDAVLLDSRLGHYLNFAQAFDNVHLVLPEAWLGQWLPDPAAFVGKPMPNDALWARALTSFIAQLVPENLQHGALPTQLIVDHVGALLALCANQLSGETLQPVLRQRQLRDLVQDAIVQRSTEQTLGAVDVALAVGISVRTLHRTLAACDQTFGGLLMSARVALATRMLESPLMARLTISEIGRRAGFVDPSHFARVFRRHSGITPARLRRDRR</sequence>
<dbReference type="PATRIC" id="fig|1163408.3.peg.1186"/>
<dbReference type="GO" id="GO:0005829">
    <property type="term" value="C:cytosol"/>
    <property type="evidence" value="ECO:0007669"/>
    <property type="project" value="TreeGrafter"/>
</dbReference>
<dbReference type="InterPro" id="IPR018060">
    <property type="entry name" value="HTH_AraC"/>
</dbReference>
<dbReference type="STRING" id="1163408.UU9_05769"/>
<comment type="caution">
    <text evidence="5">The sequence shown here is derived from an EMBL/GenBank/DDBJ whole genome shotgun (WGS) entry which is preliminary data.</text>
</comment>
<evidence type="ECO:0000256" key="1">
    <source>
        <dbReference type="ARBA" id="ARBA00023015"/>
    </source>
</evidence>
<dbReference type="PROSITE" id="PS01124">
    <property type="entry name" value="HTH_ARAC_FAMILY_2"/>
    <property type="match status" value="1"/>
</dbReference>
<dbReference type="PANTHER" id="PTHR47894">
    <property type="entry name" value="HTH-TYPE TRANSCRIPTIONAL REGULATOR GADX"/>
    <property type="match status" value="1"/>
</dbReference>
<name>I4VSU7_9GAMM</name>
<dbReference type="GO" id="GO:0003700">
    <property type="term" value="F:DNA-binding transcription factor activity"/>
    <property type="evidence" value="ECO:0007669"/>
    <property type="project" value="InterPro"/>
</dbReference>
<feature type="domain" description="HTH araC/xylS-type" evidence="4">
    <location>
        <begin position="214"/>
        <end position="319"/>
    </location>
</feature>
<dbReference type="PROSITE" id="PS00041">
    <property type="entry name" value="HTH_ARAC_FAMILY_1"/>
    <property type="match status" value="1"/>
</dbReference>
<dbReference type="Gene3D" id="1.10.10.60">
    <property type="entry name" value="Homeodomain-like"/>
    <property type="match status" value="1"/>
</dbReference>
<dbReference type="SUPFAM" id="SSF46689">
    <property type="entry name" value="Homeodomain-like"/>
    <property type="match status" value="1"/>
</dbReference>
<keyword evidence="1" id="KW-0805">Transcription regulation</keyword>